<evidence type="ECO:0000259" key="13">
    <source>
        <dbReference type="Pfam" id="PF00485"/>
    </source>
</evidence>
<dbReference type="GO" id="GO:0044211">
    <property type="term" value="P:CTP salvage"/>
    <property type="evidence" value="ECO:0007669"/>
    <property type="project" value="UniProtKB-UniPathway"/>
</dbReference>
<accession>A0A3P8VTS0</accession>
<dbReference type="AlphaFoldDB" id="A0A3P8VTS0"/>
<comment type="similarity">
    <text evidence="3">Belongs to the uridine kinase family.</text>
</comment>
<evidence type="ECO:0000313" key="15">
    <source>
        <dbReference type="Proteomes" id="UP000265120"/>
    </source>
</evidence>
<evidence type="ECO:0000256" key="5">
    <source>
        <dbReference type="ARBA" id="ARBA00022679"/>
    </source>
</evidence>
<protein>
    <recommendedName>
        <fullName evidence="4">uridine/cytidine kinase</fullName>
        <ecNumber evidence="4">2.7.1.48</ecNumber>
    </recommendedName>
</protein>
<dbReference type="CDD" id="cd02023">
    <property type="entry name" value="UMPK"/>
    <property type="match status" value="1"/>
</dbReference>
<evidence type="ECO:0000313" key="14">
    <source>
        <dbReference type="Ensembl" id="ENSCSEP00000016706.1"/>
    </source>
</evidence>
<keyword evidence="8" id="KW-0067">ATP-binding</keyword>
<reference evidence="14" key="3">
    <citation type="submission" date="2025-09" db="UniProtKB">
        <authorList>
            <consortium name="Ensembl"/>
        </authorList>
    </citation>
    <scope>IDENTIFICATION</scope>
</reference>
<sequence>MAGDSETHLEDRGEKTNVIRQPFLIGVSGGTASGKSSVCEKIMELLGQNKIDHHQRQVAILSQDSFYKVLTPEQKAKAQKGQFNFDHPDAFDNELIMKTLWQILQGKTVQIPVYDFVTHSRKDEFITVYPADVVLFEGILMFYSQEIRDVFQMKLFVDTDPDTRLSRRVLRDISERGRELEQVLTQYITFVKPAFEEFCLPVSNPAYQIFIIVSNGIRCMVAINLIVQNIQDILNGGLSKRHNGCLNGHSTPRQRRTSESSSRPH</sequence>
<dbReference type="GO" id="GO:0005524">
    <property type="term" value="F:ATP binding"/>
    <property type="evidence" value="ECO:0007669"/>
    <property type="project" value="UniProtKB-KW"/>
</dbReference>
<organism evidence="14 15">
    <name type="scientific">Cynoglossus semilaevis</name>
    <name type="common">Tongue sole</name>
    <dbReference type="NCBI Taxonomy" id="244447"/>
    <lineage>
        <taxon>Eukaryota</taxon>
        <taxon>Metazoa</taxon>
        <taxon>Chordata</taxon>
        <taxon>Craniata</taxon>
        <taxon>Vertebrata</taxon>
        <taxon>Euteleostomi</taxon>
        <taxon>Actinopterygii</taxon>
        <taxon>Neopterygii</taxon>
        <taxon>Teleostei</taxon>
        <taxon>Neoteleostei</taxon>
        <taxon>Acanthomorphata</taxon>
        <taxon>Carangaria</taxon>
        <taxon>Pleuronectiformes</taxon>
        <taxon>Pleuronectoidei</taxon>
        <taxon>Cynoglossidae</taxon>
        <taxon>Cynoglossinae</taxon>
        <taxon>Cynoglossus</taxon>
    </lineage>
</organism>
<dbReference type="InterPro" id="IPR000764">
    <property type="entry name" value="Uridine_kinase-like"/>
</dbReference>
<dbReference type="Ensembl" id="ENSCSET00000016919.1">
    <property type="protein sequence ID" value="ENSCSEP00000016706.1"/>
    <property type="gene ID" value="ENSCSEG00000010633.1"/>
</dbReference>
<evidence type="ECO:0000256" key="3">
    <source>
        <dbReference type="ARBA" id="ARBA00005408"/>
    </source>
</evidence>
<name>A0A3P8VTS0_CYNSE</name>
<keyword evidence="15" id="KW-1185">Reference proteome</keyword>
<feature type="region of interest" description="Disordered" evidence="12">
    <location>
        <begin position="244"/>
        <end position="265"/>
    </location>
</feature>
<dbReference type="EC" id="2.7.1.48" evidence="4"/>
<evidence type="ECO:0000256" key="9">
    <source>
        <dbReference type="ARBA" id="ARBA00047436"/>
    </source>
</evidence>
<dbReference type="PRINTS" id="PR00988">
    <property type="entry name" value="URIDINKINASE"/>
</dbReference>
<comment type="catalytic activity">
    <reaction evidence="9">
        <text>cytidine + ATP = CMP + ADP + H(+)</text>
        <dbReference type="Rhea" id="RHEA:24674"/>
        <dbReference type="ChEBI" id="CHEBI:15378"/>
        <dbReference type="ChEBI" id="CHEBI:17562"/>
        <dbReference type="ChEBI" id="CHEBI:30616"/>
        <dbReference type="ChEBI" id="CHEBI:60377"/>
        <dbReference type="ChEBI" id="CHEBI:456216"/>
        <dbReference type="EC" id="2.7.1.48"/>
    </reaction>
</comment>
<dbReference type="Proteomes" id="UP000265120">
    <property type="component" value="Chromosome 20"/>
</dbReference>
<keyword evidence="5" id="KW-0808">Transferase</keyword>
<keyword evidence="7" id="KW-0418">Kinase</keyword>
<dbReference type="UniPathway" id="UPA00579">
    <property type="reaction ID" value="UER00640"/>
</dbReference>
<evidence type="ECO:0000256" key="6">
    <source>
        <dbReference type="ARBA" id="ARBA00022741"/>
    </source>
</evidence>
<proteinExistence type="inferred from homology"/>
<dbReference type="GO" id="GO:0044206">
    <property type="term" value="P:UMP salvage"/>
    <property type="evidence" value="ECO:0007669"/>
    <property type="project" value="UniProtKB-UniPathway"/>
</dbReference>
<evidence type="ECO:0000256" key="8">
    <source>
        <dbReference type="ARBA" id="ARBA00022840"/>
    </source>
</evidence>
<reference evidence="14" key="2">
    <citation type="submission" date="2025-08" db="UniProtKB">
        <authorList>
            <consortium name="Ensembl"/>
        </authorList>
    </citation>
    <scope>IDENTIFICATION</scope>
</reference>
<reference evidence="14 15" key="1">
    <citation type="journal article" date="2014" name="Nat. Genet.">
        <title>Whole-genome sequence of a flatfish provides insights into ZW sex chromosome evolution and adaptation to a benthic lifestyle.</title>
        <authorList>
            <person name="Chen S."/>
            <person name="Zhang G."/>
            <person name="Shao C."/>
            <person name="Huang Q."/>
            <person name="Liu G."/>
            <person name="Zhang P."/>
            <person name="Song W."/>
            <person name="An N."/>
            <person name="Chalopin D."/>
            <person name="Volff J.N."/>
            <person name="Hong Y."/>
            <person name="Li Q."/>
            <person name="Sha Z."/>
            <person name="Zhou H."/>
            <person name="Xie M."/>
            <person name="Yu Q."/>
            <person name="Liu Y."/>
            <person name="Xiang H."/>
            <person name="Wang N."/>
            <person name="Wu K."/>
            <person name="Yang C."/>
            <person name="Zhou Q."/>
            <person name="Liao X."/>
            <person name="Yang L."/>
            <person name="Hu Q."/>
            <person name="Zhang J."/>
            <person name="Meng L."/>
            <person name="Jin L."/>
            <person name="Tian Y."/>
            <person name="Lian J."/>
            <person name="Yang J."/>
            <person name="Miao G."/>
            <person name="Liu S."/>
            <person name="Liang Z."/>
            <person name="Yan F."/>
            <person name="Li Y."/>
            <person name="Sun B."/>
            <person name="Zhang H."/>
            <person name="Zhang J."/>
            <person name="Zhu Y."/>
            <person name="Du M."/>
            <person name="Zhao Y."/>
            <person name="Schartl M."/>
            <person name="Tang Q."/>
            <person name="Wang J."/>
        </authorList>
    </citation>
    <scope>NUCLEOTIDE SEQUENCE</scope>
</reference>
<feature type="domain" description="Phosphoribulokinase/uridine kinase" evidence="13">
    <location>
        <begin position="24"/>
        <end position="210"/>
    </location>
</feature>
<evidence type="ECO:0000256" key="1">
    <source>
        <dbReference type="ARBA" id="ARBA00004690"/>
    </source>
</evidence>
<evidence type="ECO:0000256" key="4">
    <source>
        <dbReference type="ARBA" id="ARBA00012137"/>
    </source>
</evidence>
<dbReference type="Gene3D" id="3.40.50.300">
    <property type="entry name" value="P-loop containing nucleotide triphosphate hydrolases"/>
    <property type="match status" value="1"/>
</dbReference>
<comment type="function">
    <text evidence="11">Phosphorylates uridine and cytidine to uridine monophosphate and cytidine monophosphate. Does not phosphorylate deoxyribonucleosides or purine ribonucleosides. Can use ATP or GTP as a phosphate donor.</text>
</comment>
<dbReference type="FunFam" id="3.40.50.300:FF:000297">
    <property type="entry name" value="Uridine-cytidine kinase 2"/>
    <property type="match status" value="1"/>
</dbReference>
<comment type="pathway">
    <text evidence="1">Pyrimidine metabolism; UMP biosynthesis via salvage pathway; UMP from uridine: step 1/1.</text>
</comment>
<dbReference type="PANTHER" id="PTHR10285">
    <property type="entry name" value="URIDINE KINASE"/>
    <property type="match status" value="1"/>
</dbReference>
<keyword evidence="6" id="KW-0547">Nucleotide-binding</keyword>
<evidence type="ECO:0000256" key="7">
    <source>
        <dbReference type="ARBA" id="ARBA00022777"/>
    </source>
</evidence>
<evidence type="ECO:0000256" key="11">
    <source>
        <dbReference type="ARBA" id="ARBA00058664"/>
    </source>
</evidence>
<dbReference type="InterPro" id="IPR027417">
    <property type="entry name" value="P-loop_NTPase"/>
</dbReference>
<evidence type="ECO:0000256" key="12">
    <source>
        <dbReference type="SAM" id="MobiDB-lite"/>
    </source>
</evidence>
<dbReference type="SUPFAM" id="SSF52540">
    <property type="entry name" value="P-loop containing nucleoside triphosphate hydrolases"/>
    <property type="match status" value="1"/>
</dbReference>
<dbReference type="Pfam" id="PF00485">
    <property type="entry name" value="PRK"/>
    <property type="match status" value="1"/>
</dbReference>
<comment type="pathway">
    <text evidence="2">Pyrimidine metabolism; CTP biosynthesis via salvage pathway; CTP from cytidine: step 1/3.</text>
</comment>
<evidence type="ECO:0000256" key="2">
    <source>
        <dbReference type="ARBA" id="ARBA00004784"/>
    </source>
</evidence>
<dbReference type="InterPro" id="IPR006083">
    <property type="entry name" value="PRK/URK"/>
</dbReference>
<dbReference type="UniPathway" id="UPA00574">
    <property type="reaction ID" value="UER00637"/>
</dbReference>
<dbReference type="NCBIfam" id="NF004018">
    <property type="entry name" value="PRK05480.1"/>
    <property type="match status" value="1"/>
</dbReference>
<dbReference type="GeneTree" id="ENSGT01020000230412"/>
<evidence type="ECO:0000256" key="10">
    <source>
        <dbReference type="ARBA" id="ARBA00048909"/>
    </source>
</evidence>
<comment type="catalytic activity">
    <reaction evidence="10">
        <text>uridine + ATP = UMP + ADP + H(+)</text>
        <dbReference type="Rhea" id="RHEA:16825"/>
        <dbReference type="ChEBI" id="CHEBI:15378"/>
        <dbReference type="ChEBI" id="CHEBI:16704"/>
        <dbReference type="ChEBI" id="CHEBI:30616"/>
        <dbReference type="ChEBI" id="CHEBI:57865"/>
        <dbReference type="ChEBI" id="CHEBI:456216"/>
        <dbReference type="EC" id="2.7.1.48"/>
    </reaction>
</comment>
<dbReference type="GO" id="GO:0004849">
    <property type="term" value="F:uridine kinase activity"/>
    <property type="evidence" value="ECO:0007669"/>
    <property type="project" value="UniProtKB-EC"/>
</dbReference>